<dbReference type="InterPro" id="IPR058031">
    <property type="entry name" value="AAA_lid_NorR"/>
</dbReference>
<reference evidence="7" key="1">
    <citation type="journal article" date="2011" name="PLoS ONE">
        <title>The entomopathogenic bacterial endosymbionts xenorhabdus and photorhabdus: convergent lifestyles from divergent genomes.</title>
        <authorList>
            <person name="Chaston J.M."/>
            <person name="Suen G."/>
            <person name="Tucker S.L."/>
            <person name="Andersen A.W."/>
            <person name="Bhasin A."/>
            <person name="Bode E."/>
            <person name="Bode H.B."/>
            <person name="Brachmann A.O."/>
            <person name="Cowles C.E."/>
            <person name="Cowles K.N."/>
            <person name="Darby C."/>
            <person name="de Leon L."/>
            <person name="Drace K."/>
            <person name="Du Z."/>
            <person name="Givaudan A."/>
            <person name="Herbert Tran E.E."/>
            <person name="Jewell K.A."/>
            <person name="Knack J.J."/>
            <person name="Krasomil-Osterfeld K.C."/>
            <person name="Kukor R."/>
            <person name="Lanois A."/>
            <person name="Latreille P."/>
            <person name="Leimgruber N.K."/>
            <person name="Lipke C.M."/>
            <person name="Liu R."/>
            <person name="Lu X."/>
            <person name="Martens E.C."/>
            <person name="Marri P.R."/>
            <person name="Medigue C."/>
            <person name="Menard M.L."/>
            <person name="Miller N.M."/>
            <person name="Morales-Soto N."/>
            <person name="Norton S."/>
            <person name="Ogier J.C."/>
            <person name="Orchard S.S."/>
            <person name="Park D."/>
            <person name="Park Y."/>
            <person name="Qurollo B.A."/>
            <person name="Sugar D.R."/>
            <person name="Richards G.R."/>
            <person name="Rouy Z."/>
            <person name="Slominski B."/>
            <person name="Slominski K."/>
            <person name="Snyder H."/>
            <person name="Tjaden B.C."/>
            <person name="van der Hoeven R."/>
            <person name="Welch R.D."/>
            <person name="Wheeler C."/>
            <person name="Xiang B."/>
            <person name="Barbazuk B."/>
            <person name="Gaudriault S."/>
            <person name="Goodner B."/>
            <person name="Slater S.C."/>
            <person name="Forst S."/>
            <person name="Goldman B.S."/>
            <person name="Goodrich-Blair H."/>
        </authorList>
    </citation>
    <scope>NUCLEOTIDE SEQUENCE [LARGE SCALE GENOMIC DNA]</scope>
    <source>
        <strain evidence="7">SS-2004</strain>
    </source>
</reference>
<dbReference type="GO" id="GO:0006355">
    <property type="term" value="P:regulation of DNA-templated transcription"/>
    <property type="evidence" value="ECO:0007669"/>
    <property type="project" value="InterPro"/>
</dbReference>
<dbReference type="PROSITE" id="PS50045">
    <property type="entry name" value="SIGMA54_INTERACT_4"/>
    <property type="match status" value="1"/>
</dbReference>
<dbReference type="Proteomes" id="UP000002045">
    <property type="component" value="Chromosome"/>
</dbReference>
<dbReference type="GO" id="GO:0005524">
    <property type="term" value="F:ATP binding"/>
    <property type="evidence" value="ECO:0007669"/>
    <property type="project" value="UniProtKB-KW"/>
</dbReference>
<evidence type="ECO:0000256" key="3">
    <source>
        <dbReference type="ARBA" id="ARBA00023015"/>
    </source>
</evidence>
<name>D3V064_XENBS</name>
<dbReference type="InterPro" id="IPR002078">
    <property type="entry name" value="Sigma_54_int"/>
</dbReference>
<dbReference type="InterPro" id="IPR027417">
    <property type="entry name" value="P-loop_NTPase"/>
</dbReference>
<dbReference type="SMART" id="SM00382">
    <property type="entry name" value="AAA"/>
    <property type="match status" value="1"/>
</dbReference>
<keyword evidence="2" id="KW-0067">ATP-binding</keyword>
<evidence type="ECO:0000313" key="7">
    <source>
        <dbReference type="EMBL" id="CBJ80616.1"/>
    </source>
</evidence>
<dbReference type="InterPro" id="IPR009057">
    <property type="entry name" value="Homeodomain-like_sf"/>
</dbReference>
<dbReference type="InterPro" id="IPR025662">
    <property type="entry name" value="Sigma_54_int_dom_ATP-bd_1"/>
</dbReference>
<dbReference type="InterPro" id="IPR003593">
    <property type="entry name" value="AAA+_ATPase"/>
</dbReference>
<evidence type="ECO:0000313" key="8">
    <source>
        <dbReference type="Proteomes" id="UP000002045"/>
    </source>
</evidence>
<keyword evidence="5" id="KW-0804">Transcription</keyword>
<evidence type="ECO:0000256" key="5">
    <source>
        <dbReference type="ARBA" id="ARBA00023163"/>
    </source>
</evidence>
<sequence length="493" mass="54548">MIEKPRVLICWIGNKDIESAENDEIGPILATLQDSEFDRCYLIYSYPERRVTPYLAWLRKQTNLPVTAHFEALSSPVHFGEIYEAANKHLQHIVASGSELCVQLTPGTPAMQAVWVLLGKTRYSATFYQSSPEKGVEKVDIPFEIAAEYIPAANTISDEKIVQLSAYGVAVNTAFDSIITQSKRMLRLKSQAQILATKHVPVLIYGETGTGKEMFARAICNASPRTSAPFIAINCGAIPPELVDSTLFGHCKGAFTGAVSNSKGVFEQADGGTLFLDEFGELKPDVQVRLLRVLQEGVITPVGASEPVKVNVRLITATHSDLMQEVGKGRFRADLVYRIAVGVLHLPPLREREGDILLLADTLLQGISEQDQSLQNKQLSVEAKNFILRCPWRGNVRELHSTLLRAAIWSPDAVITADDIKEALFMIPEEQQGTSLVDILEGIDLQKVISKIANDYLYRALEVTGNNKTHAAQLLGLKSQQTFTNWLKKHQIE</sequence>
<feature type="domain" description="Sigma-54 factor interaction" evidence="6">
    <location>
        <begin position="178"/>
        <end position="408"/>
    </location>
</feature>
<dbReference type="Gene3D" id="1.10.8.60">
    <property type="match status" value="1"/>
</dbReference>
<evidence type="ECO:0000256" key="2">
    <source>
        <dbReference type="ARBA" id="ARBA00022840"/>
    </source>
</evidence>
<dbReference type="Gene3D" id="1.10.10.60">
    <property type="entry name" value="Homeodomain-like"/>
    <property type="match status" value="1"/>
</dbReference>
<dbReference type="KEGG" id="xbo:XBJ1_1487"/>
<keyword evidence="4" id="KW-0238">DNA-binding</keyword>
<dbReference type="SUPFAM" id="SSF52540">
    <property type="entry name" value="P-loop containing nucleoside triphosphate hydrolases"/>
    <property type="match status" value="1"/>
</dbReference>
<dbReference type="Pfam" id="PF25601">
    <property type="entry name" value="AAA_lid_14"/>
    <property type="match status" value="1"/>
</dbReference>
<gene>
    <name evidence="7" type="ordered locus">XBJ1_1487</name>
</gene>
<evidence type="ECO:0000256" key="4">
    <source>
        <dbReference type="ARBA" id="ARBA00023125"/>
    </source>
</evidence>
<proteinExistence type="predicted"/>
<dbReference type="PROSITE" id="PS00675">
    <property type="entry name" value="SIGMA54_INTERACT_1"/>
    <property type="match status" value="1"/>
</dbReference>
<protein>
    <recommendedName>
        <fullName evidence="6">Sigma-54 factor interaction domain-containing protein</fullName>
    </recommendedName>
</protein>
<dbReference type="SUPFAM" id="SSF46689">
    <property type="entry name" value="Homeodomain-like"/>
    <property type="match status" value="1"/>
</dbReference>
<dbReference type="HOGENOM" id="CLU_000445_136_1_6"/>
<dbReference type="RefSeq" id="WP_012988005.1">
    <property type="nucleotide sequence ID" value="NC_013892.1"/>
</dbReference>
<dbReference type="AlphaFoldDB" id="D3V064"/>
<organism evidence="7 8">
    <name type="scientific">Xenorhabdus bovienii (strain SS-2004)</name>
    <name type="common">Xenorhabdus nematophila subsp. bovienii</name>
    <dbReference type="NCBI Taxonomy" id="406818"/>
    <lineage>
        <taxon>Bacteria</taxon>
        <taxon>Pseudomonadati</taxon>
        <taxon>Pseudomonadota</taxon>
        <taxon>Gammaproteobacteria</taxon>
        <taxon>Enterobacterales</taxon>
        <taxon>Morganellaceae</taxon>
        <taxon>Xenorhabdus</taxon>
    </lineage>
</organism>
<keyword evidence="1" id="KW-0547">Nucleotide-binding</keyword>
<evidence type="ECO:0000256" key="1">
    <source>
        <dbReference type="ARBA" id="ARBA00022741"/>
    </source>
</evidence>
<dbReference type="STRING" id="406818.XBJ1_1487"/>
<dbReference type="GO" id="GO:0003677">
    <property type="term" value="F:DNA binding"/>
    <property type="evidence" value="ECO:0007669"/>
    <property type="project" value="UniProtKB-KW"/>
</dbReference>
<dbReference type="Pfam" id="PF00158">
    <property type="entry name" value="Sigma54_activat"/>
    <property type="match status" value="1"/>
</dbReference>
<dbReference type="PANTHER" id="PTHR32071">
    <property type="entry name" value="TRANSCRIPTIONAL REGULATORY PROTEIN"/>
    <property type="match status" value="1"/>
</dbReference>
<dbReference type="eggNOG" id="COG3829">
    <property type="taxonomic scope" value="Bacteria"/>
</dbReference>
<dbReference type="EMBL" id="FN667741">
    <property type="protein sequence ID" value="CBJ80616.1"/>
    <property type="molecule type" value="Genomic_DNA"/>
</dbReference>
<dbReference type="CDD" id="cd00009">
    <property type="entry name" value="AAA"/>
    <property type="match status" value="1"/>
</dbReference>
<dbReference type="FunFam" id="3.40.50.300:FF:000006">
    <property type="entry name" value="DNA-binding transcriptional regulator NtrC"/>
    <property type="match status" value="1"/>
</dbReference>
<accession>D3V064</accession>
<dbReference type="Gene3D" id="3.40.50.300">
    <property type="entry name" value="P-loop containing nucleotide triphosphate hydrolases"/>
    <property type="match status" value="1"/>
</dbReference>
<evidence type="ECO:0000259" key="6">
    <source>
        <dbReference type="PROSITE" id="PS50045"/>
    </source>
</evidence>
<keyword evidence="3" id="KW-0805">Transcription regulation</keyword>